<keyword evidence="7" id="KW-0378">Hydrolase</keyword>
<dbReference type="GO" id="GO:0005737">
    <property type="term" value="C:cytoplasm"/>
    <property type="evidence" value="ECO:0007669"/>
    <property type="project" value="UniProtKB-SubCell"/>
</dbReference>
<evidence type="ECO:0000256" key="7">
    <source>
        <dbReference type="ARBA" id="ARBA00022801"/>
    </source>
</evidence>
<accession>A0A7S3YSC6</accession>
<evidence type="ECO:0000256" key="11">
    <source>
        <dbReference type="ARBA" id="ARBA00039357"/>
    </source>
</evidence>
<dbReference type="GO" id="GO:0005634">
    <property type="term" value="C:nucleus"/>
    <property type="evidence" value="ECO:0007669"/>
    <property type="project" value="UniProtKB-SubCell"/>
</dbReference>
<evidence type="ECO:0000313" key="13">
    <source>
        <dbReference type="EMBL" id="CAE0660156.1"/>
    </source>
</evidence>
<dbReference type="InterPro" id="IPR036412">
    <property type="entry name" value="HAD-like_sf"/>
</dbReference>
<evidence type="ECO:0000256" key="4">
    <source>
        <dbReference type="ARBA" id="ARBA00007958"/>
    </source>
</evidence>
<dbReference type="InterPro" id="IPR023214">
    <property type="entry name" value="HAD_sf"/>
</dbReference>
<dbReference type="InterPro" id="IPR006357">
    <property type="entry name" value="HAD-SF_hydro_IIA"/>
</dbReference>
<dbReference type="CDD" id="cd07509">
    <property type="entry name" value="HAD_PPase"/>
    <property type="match status" value="1"/>
</dbReference>
<dbReference type="EMBL" id="HBIV01016142">
    <property type="protein sequence ID" value="CAE0660156.1"/>
    <property type="molecule type" value="Transcribed_RNA"/>
</dbReference>
<comment type="subcellular location">
    <subcellularLocation>
        <location evidence="3">Cytoplasm</location>
    </subcellularLocation>
    <subcellularLocation>
        <location evidence="2">Nucleus</location>
    </subcellularLocation>
</comment>
<evidence type="ECO:0000256" key="9">
    <source>
        <dbReference type="ARBA" id="ARBA00023242"/>
    </source>
</evidence>
<evidence type="ECO:0000256" key="3">
    <source>
        <dbReference type="ARBA" id="ARBA00004496"/>
    </source>
</evidence>
<dbReference type="Gene3D" id="3.40.50.1000">
    <property type="entry name" value="HAD superfamily/HAD-like"/>
    <property type="match status" value="2"/>
</dbReference>
<dbReference type="Pfam" id="PF13242">
    <property type="entry name" value="Hydrolase_like"/>
    <property type="match status" value="1"/>
</dbReference>
<evidence type="ECO:0000256" key="2">
    <source>
        <dbReference type="ARBA" id="ARBA00004123"/>
    </source>
</evidence>
<dbReference type="AlphaFoldDB" id="A0A7S3YSC6"/>
<evidence type="ECO:0000256" key="8">
    <source>
        <dbReference type="ARBA" id="ARBA00022842"/>
    </source>
</evidence>
<dbReference type="Pfam" id="PF13344">
    <property type="entry name" value="Hydrolase_6"/>
    <property type="match status" value="1"/>
</dbReference>
<name>A0A7S3YSC6_9EUKA</name>
<comment type="function">
    <text evidence="10">Phosphatase that hydrolyzes imidodiphosphate, 3-phosphohistidine and 6-phospholysine. Has broad substrate specificity and can also hydrolyze inorganic diphosphate, but with lower efficiency.</text>
</comment>
<dbReference type="FunFam" id="3.40.50.1000:FF:000051">
    <property type="entry name" value="Phospholysine phosphohistidine inorganic pyrophosphate phosphatase"/>
    <property type="match status" value="1"/>
</dbReference>
<keyword evidence="8" id="KW-0460">Magnesium</keyword>
<evidence type="ECO:0000256" key="5">
    <source>
        <dbReference type="ARBA" id="ARBA00022490"/>
    </source>
</evidence>
<dbReference type="NCBIfam" id="TIGR01460">
    <property type="entry name" value="HAD-SF-IIA"/>
    <property type="match status" value="1"/>
</dbReference>
<evidence type="ECO:0000256" key="12">
    <source>
        <dbReference type="ARBA" id="ARBA00039666"/>
    </source>
</evidence>
<protein>
    <recommendedName>
        <fullName evidence="12">Haloacid dehalogenase-like hydrolase domain-containing protein 2</fullName>
    </recommendedName>
    <alternativeName>
        <fullName evidence="11">Phospholysine phosphohistidine inorganic pyrophosphate phosphatase</fullName>
    </alternativeName>
</protein>
<dbReference type="NCBIfam" id="TIGR01458">
    <property type="entry name" value="HAD-SF-IIA-hyp3"/>
    <property type="match status" value="1"/>
</dbReference>
<dbReference type="GO" id="GO:0016791">
    <property type="term" value="F:phosphatase activity"/>
    <property type="evidence" value="ECO:0007669"/>
    <property type="project" value="InterPro"/>
</dbReference>
<comment type="similarity">
    <text evidence="4">Belongs to the HAD-like hydrolase superfamily.</text>
</comment>
<dbReference type="PANTHER" id="PTHR19288">
    <property type="entry name" value="4-NITROPHENYLPHOSPHATASE-RELATED"/>
    <property type="match status" value="1"/>
</dbReference>
<keyword evidence="5" id="KW-0963">Cytoplasm</keyword>
<dbReference type="GO" id="GO:0016462">
    <property type="term" value="F:pyrophosphatase activity"/>
    <property type="evidence" value="ECO:0007669"/>
    <property type="project" value="UniProtKB-ARBA"/>
</dbReference>
<organism evidence="13">
    <name type="scientific">Lotharella globosa</name>
    <dbReference type="NCBI Taxonomy" id="91324"/>
    <lineage>
        <taxon>Eukaryota</taxon>
        <taxon>Sar</taxon>
        <taxon>Rhizaria</taxon>
        <taxon>Cercozoa</taxon>
        <taxon>Chlorarachniophyceae</taxon>
        <taxon>Lotharella</taxon>
    </lineage>
</organism>
<evidence type="ECO:0000256" key="6">
    <source>
        <dbReference type="ARBA" id="ARBA00022723"/>
    </source>
</evidence>
<proteinExistence type="inferred from homology"/>
<dbReference type="GO" id="GO:0046872">
    <property type="term" value="F:metal ion binding"/>
    <property type="evidence" value="ECO:0007669"/>
    <property type="project" value="UniProtKB-KW"/>
</dbReference>
<comment type="cofactor">
    <cofactor evidence="1">
        <name>Mg(2+)</name>
        <dbReference type="ChEBI" id="CHEBI:18420"/>
    </cofactor>
</comment>
<keyword evidence="6" id="KW-0479">Metal-binding</keyword>
<dbReference type="InterPro" id="IPR006355">
    <property type="entry name" value="LHPP/HDHD2"/>
</dbReference>
<evidence type="ECO:0000256" key="10">
    <source>
        <dbReference type="ARBA" id="ARBA00037258"/>
    </source>
</evidence>
<dbReference type="PANTHER" id="PTHR19288:SF46">
    <property type="entry name" value="HALOACID DEHALOGENASE-LIKE HYDROLASE DOMAIN-CONTAINING PROTEIN 2"/>
    <property type="match status" value="1"/>
</dbReference>
<dbReference type="SUPFAM" id="SSF56784">
    <property type="entry name" value="HAD-like"/>
    <property type="match status" value="1"/>
</dbReference>
<evidence type="ECO:0000256" key="1">
    <source>
        <dbReference type="ARBA" id="ARBA00001946"/>
    </source>
</evidence>
<sequence length="281" mass="30338">MIRGVRTRVQRMAAIKAVLCDLSGTLHVGKQPIPGAPEALERLQGSGVKVIFVTNTTKESSGSLYAKLDAMGFKIKREDIWSSLSAAKNLIQEKKLRPMLLLSSSAMEDFGDIDTTKPNAVVVGLAPSLFDYAHLNSAFRLMREEKAGLYAIHKGRYMKTKDGLSMGPGGFVQALEYATGATAEIIGKPAPSFFHNALKLIDAKATEAVMIGDDVRDDVGGAQACGIRGMLVQTGKYTKGDETKYNVAPWQVPKDFPSAVEFILKHNQGCDGGKEQTQLSS</sequence>
<keyword evidence="9" id="KW-0539">Nucleus</keyword>
<gene>
    <name evidence="13" type="ORF">LGLO00237_LOCUS11736</name>
</gene>
<reference evidence="13" key="1">
    <citation type="submission" date="2021-01" db="EMBL/GenBank/DDBJ databases">
        <authorList>
            <person name="Corre E."/>
            <person name="Pelletier E."/>
            <person name="Niang G."/>
            <person name="Scheremetjew M."/>
            <person name="Finn R."/>
            <person name="Kale V."/>
            <person name="Holt S."/>
            <person name="Cochrane G."/>
            <person name="Meng A."/>
            <person name="Brown T."/>
            <person name="Cohen L."/>
        </authorList>
    </citation>
    <scope>NUCLEOTIDE SEQUENCE</scope>
    <source>
        <strain evidence="13">CCCM811</strain>
    </source>
</reference>